<sequence length="156" mass="16797">MPETPYDAERGRFTREGLARLVLSDGAMGLAAAASALVGTRQDPYCGPGGRASEAVHLIELAERLLASAAIYERERGSSWQEIAQYLGIDPAEAEARFTPDLAAWHTAFAEPYRPDKTGRKRVPNSPRRPTTPHGPAKTSTAGPPSTTWAPTTPTR</sequence>
<comment type="caution">
    <text evidence="2">The sequence shown here is derived from an EMBL/GenBank/DDBJ whole genome shotgun (WGS) entry which is preliminary data.</text>
</comment>
<accession>A0A9W4MJF9</accession>
<dbReference type="Proteomes" id="UP001153328">
    <property type="component" value="Unassembled WGS sequence"/>
</dbReference>
<proteinExistence type="predicted"/>
<dbReference type="RefSeq" id="WP_240165247.1">
    <property type="nucleotide sequence ID" value="NZ_CAJVAX010000019.1"/>
</dbReference>
<gene>
    <name evidence="2" type="ORF">SBRY_50458</name>
</gene>
<name>A0A9W4MJF9_9ACTN</name>
<evidence type="ECO:0000313" key="2">
    <source>
        <dbReference type="EMBL" id="CAG7650836.1"/>
    </source>
</evidence>
<evidence type="ECO:0000256" key="1">
    <source>
        <dbReference type="SAM" id="MobiDB-lite"/>
    </source>
</evidence>
<reference evidence="2" key="1">
    <citation type="submission" date="2021-06" db="EMBL/GenBank/DDBJ databases">
        <authorList>
            <person name="Arsene-Ploetze F."/>
        </authorList>
    </citation>
    <scope>NUCLEOTIDE SEQUENCE</scope>
    <source>
        <strain evidence="2">SBRY1</strain>
    </source>
</reference>
<feature type="compositionally biased region" description="Low complexity" evidence="1">
    <location>
        <begin position="139"/>
        <end position="156"/>
    </location>
</feature>
<organism evidence="2 3">
    <name type="scientific">Actinacidiphila bryophytorum</name>
    <dbReference type="NCBI Taxonomy" id="1436133"/>
    <lineage>
        <taxon>Bacteria</taxon>
        <taxon>Bacillati</taxon>
        <taxon>Actinomycetota</taxon>
        <taxon>Actinomycetes</taxon>
        <taxon>Kitasatosporales</taxon>
        <taxon>Streptomycetaceae</taxon>
        <taxon>Actinacidiphila</taxon>
    </lineage>
</organism>
<dbReference type="EMBL" id="CAJVAX010000019">
    <property type="protein sequence ID" value="CAG7650836.1"/>
    <property type="molecule type" value="Genomic_DNA"/>
</dbReference>
<dbReference type="AlphaFoldDB" id="A0A9W4MJF9"/>
<keyword evidence="3" id="KW-1185">Reference proteome</keyword>
<feature type="region of interest" description="Disordered" evidence="1">
    <location>
        <begin position="109"/>
        <end position="156"/>
    </location>
</feature>
<evidence type="ECO:0000313" key="3">
    <source>
        <dbReference type="Proteomes" id="UP001153328"/>
    </source>
</evidence>
<protein>
    <submittedName>
        <fullName evidence="2">Uncharacterized protein</fullName>
    </submittedName>
</protein>